<dbReference type="PANTHER" id="PTHR15108">
    <property type="entry name" value="N-ACYLGLUCOSAMINE-2-EPIMERASE"/>
    <property type="match status" value="1"/>
</dbReference>
<dbReference type="OrthoDB" id="9806359at2"/>
<proteinExistence type="inferred from homology"/>
<sequence length="411" mass="45193">MTSGDRRQWWTLPAHQRWLDTESARLLRFGSSLEHPGGGAAWLNDRGHPDLSHPALTYITARMAHVHFLASMQGYPGSRRKADRVFDGLLTTLRDSTNGGWFESSADASSPDATKTAYTHAFVVLAAAAAAAAGHPSGRGLLDEALEVVDRRFWDENHGMCADTWNASWTALDGYRGINANMHMVEALLAAADAGAPEVWRSRAVRICDNVIGWSQANENRIPEHFTAEWQPMLEYNSGDTANQFKPYGATVGHGFEWARLLVQASLVADSPRGHDYVAAAASLYHRAAQDGWQPGPLPGFVYTTDWTGRPVVTERLHWVLCEAIAAAATLGRRTGEERYDNDYRAWWDIAADSFIDLVDGSWHHELDADNRPAATVWSGKPDLYHAVQATWISRGVNSSSMVAALLADSA</sequence>
<dbReference type="Proteomes" id="UP000076038">
    <property type="component" value="Chromosome"/>
</dbReference>
<dbReference type="InterPro" id="IPR008928">
    <property type="entry name" value="6-hairpin_glycosidase_sf"/>
</dbReference>
<comment type="similarity">
    <text evidence="1">Belongs to the N-acylglucosamine 2-epimerase family.</text>
</comment>
<dbReference type="SUPFAM" id="SSF48208">
    <property type="entry name" value="Six-hairpin glycosidases"/>
    <property type="match status" value="1"/>
</dbReference>
<dbReference type="GO" id="GO:0061593">
    <property type="term" value="F:sulfoquinovose isomerase activity"/>
    <property type="evidence" value="ECO:0007669"/>
    <property type="project" value="UniProtKB-EC"/>
</dbReference>
<dbReference type="InterPro" id="IPR010819">
    <property type="entry name" value="AGE/CE"/>
</dbReference>
<protein>
    <submittedName>
        <fullName evidence="3">Sulfoquinovose isomerase</fullName>
        <ecNumber evidence="3">5.3.1.31</ecNumber>
    </submittedName>
</protein>
<dbReference type="EC" id="5.3.1.31" evidence="3"/>
<dbReference type="InterPro" id="IPR012341">
    <property type="entry name" value="6hp_glycosidase-like_sf"/>
</dbReference>
<dbReference type="AlphaFoldDB" id="A0A143QHK8"/>
<reference evidence="4" key="2">
    <citation type="submission" date="2016-04" db="EMBL/GenBank/DDBJ databases">
        <title>Complete Genome and Plasmid Sequences for Rhodococcus fascians D188 and Draft Sequences for Rhodococcus spp. Isolates PBTS 1 and PBTS 2.</title>
        <authorList>
            <person name="Stamer R."/>
            <person name="Vereecke D."/>
            <person name="Zhang Y."/>
            <person name="Schilkey F."/>
            <person name="Devitt N."/>
            <person name="Randall J."/>
        </authorList>
    </citation>
    <scope>NUCLEOTIDE SEQUENCE [LARGE SCALE GENOMIC DNA]</scope>
    <source>
        <strain evidence="4">PBTS2</strain>
    </source>
</reference>
<evidence type="ECO:0000256" key="1">
    <source>
        <dbReference type="ARBA" id="ARBA00008558"/>
    </source>
</evidence>
<dbReference type="EMBL" id="CP015220">
    <property type="protein sequence ID" value="AMY22248.1"/>
    <property type="molecule type" value="Genomic_DNA"/>
</dbReference>
<organism evidence="3 4">
    <name type="scientific">Rhodococcoides fascians</name>
    <name type="common">Rhodococcus fascians</name>
    <dbReference type="NCBI Taxonomy" id="1828"/>
    <lineage>
        <taxon>Bacteria</taxon>
        <taxon>Bacillati</taxon>
        <taxon>Actinomycetota</taxon>
        <taxon>Actinomycetes</taxon>
        <taxon>Mycobacteriales</taxon>
        <taxon>Nocardiaceae</taxon>
        <taxon>Rhodococcoides</taxon>
    </lineage>
</organism>
<evidence type="ECO:0000313" key="4">
    <source>
        <dbReference type="Proteomes" id="UP000076038"/>
    </source>
</evidence>
<dbReference type="Pfam" id="PF07221">
    <property type="entry name" value="GlcNAc_2-epim"/>
    <property type="match status" value="1"/>
</dbReference>
<evidence type="ECO:0000313" key="3">
    <source>
        <dbReference type="EMBL" id="AMY22248.1"/>
    </source>
</evidence>
<dbReference type="KEGG" id="rhs:A3Q41_00930"/>
<dbReference type="RefSeq" id="WP_048316679.1">
    <property type="nucleotide sequence ID" value="NZ_CP015220.1"/>
</dbReference>
<keyword evidence="2 3" id="KW-0413">Isomerase</keyword>
<reference evidence="3 4" key="1">
    <citation type="journal article" date="2016" name="Genome Announc.">
        <title>Complete Genome and Plasmid Sequences for Rhodococcus fascians D188 and Draft Sequences for Rhodococcus Isolates PBTS 1 and PBTS 2.</title>
        <authorList>
            <person name="Stamler R.A."/>
            <person name="Vereecke D."/>
            <person name="Zhang Y."/>
            <person name="Schilkey F."/>
            <person name="Devitt N."/>
            <person name="Randall J.J."/>
        </authorList>
    </citation>
    <scope>NUCLEOTIDE SEQUENCE [LARGE SCALE GENOMIC DNA]</scope>
    <source>
        <strain evidence="3 4">PBTS2</strain>
    </source>
</reference>
<gene>
    <name evidence="3" type="primary">yihS</name>
    <name evidence="3" type="ORF">A3Q41_00930</name>
</gene>
<dbReference type="PATRIC" id="fig|1653479.3.peg.950"/>
<accession>A0A143QHK8</accession>
<dbReference type="GO" id="GO:0005975">
    <property type="term" value="P:carbohydrate metabolic process"/>
    <property type="evidence" value="ECO:0007669"/>
    <property type="project" value="InterPro"/>
</dbReference>
<name>A0A143QHK8_RHOFA</name>
<dbReference type="Gene3D" id="1.50.10.10">
    <property type="match status" value="1"/>
</dbReference>
<keyword evidence="4" id="KW-1185">Reference proteome</keyword>
<evidence type="ECO:0000256" key="2">
    <source>
        <dbReference type="ARBA" id="ARBA00023235"/>
    </source>
</evidence>